<keyword evidence="2" id="KW-1185">Reference proteome</keyword>
<comment type="caution">
    <text evidence="1">The sequence shown here is derived from an EMBL/GenBank/DDBJ whole genome shotgun (WGS) entry which is preliminary data.</text>
</comment>
<sequence>MSDEYFDSSSAKWGILDFLNSSDIEAFDEKMDFYIKTLESISDNEKGTSPIGATGGLLGCLMFKGNDRKLAKYWEQTRRSGEKYRKPLINVNNVNNSISVSGGGTIGSINSGVNNNKTFPPRKRYQEEYDSNEVASKRKRQNAGDRNTINSTESVEIIDDSESETEPIDIDQDEEEIGRLTRDEVDIRNKLLKILTAHQEKDKEIGKDFLKSIYLNNIINLSDNETHKHVKGSLNKNQIIWLENVLQKKSWNPTSEFTQYINQFTED</sequence>
<proteinExistence type="predicted"/>
<evidence type="ECO:0000313" key="2">
    <source>
        <dbReference type="Proteomes" id="UP000789525"/>
    </source>
</evidence>
<accession>A0ACA9PT24</accession>
<organism evidence="1 2">
    <name type="scientific">Acaulospora colombiana</name>
    <dbReference type="NCBI Taxonomy" id="27376"/>
    <lineage>
        <taxon>Eukaryota</taxon>
        <taxon>Fungi</taxon>
        <taxon>Fungi incertae sedis</taxon>
        <taxon>Mucoromycota</taxon>
        <taxon>Glomeromycotina</taxon>
        <taxon>Glomeromycetes</taxon>
        <taxon>Diversisporales</taxon>
        <taxon>Acaulosporaceae</taxon>
        <taxon>Acaulospora</taxon>
    </lineage>
</organism>
<protein>
    <submittedName>
        <fullName evidence="1">12049_t:CDS:1</fullName>
    </submittedName>
</protein>
<gene>
    <name evidence="1" type="ORF">ACOLOM_LOCUS11190</name>
</gene>
<dbReference type="EMBL" id="CAJVPT010039213">
    <property type="protein sequence ID" value="CAG8722227.1"/>
    <property type="molecule type" value="Genomic_DNA"/>
</dbReference>
<reference evidence="1" key="1">
    <citation type="submission" date="2021-06" db="EMBL/GenBank/DDBJ databases">
        <authorList>
            <person name="Kallberg Y."/>
            <person name="Tangrot J."/>
            <person name="Rosling A."/>
        </authorList>
    </citation>
    <scope>NUCLEOTIDE SEQUENCE</scope>
    <source>
        <strain evidence="1">CL356</strain>
    </source>
</reference>
<dbReference type="Proteomes" id="UP000789525">
    <property type="component" value="Unassembled WGS sequence"/>
</dbReference>
<evidence type="ECO:0000313" key="1">
    <source>
        <dbReference type="EMBL" id="CAG8722227.1"/>
    </source>
</evidence>
<feature type="non-terminal residue" evidence="1">
    <location>
        <position position="267"/>
    </location>
</feature>
<name>A0ACA9PT24_9GLOM</name>